<accession>A0A8J7P9M0</accession>
<evidence type="ECO:0000256" key="3">
    <source>
        <dbReference type="ARBA" id="ARBA00023239"/>
    </source>
</evidence>
<proteinExistence type="predicted"/>
<dbReference type="PANTHER" id="PTHR48078">
    <property type="entry name" value="THREONINE DEHYDRATASE, MITOCHONDRIAL-RELATED"/>
    <property type="match status" value="1"/>
</dbReference>
<dbReference type="PANTHER" id="PTHR48078:SF6">
    <property type="entry name" value="L-THREONINE DEHYDRATASE CATABOLIC TDCB"/>
    <property type="match status" value="1"/>
</dbReference>
<dbReference type="AlphaFoldDB" id="A0A8J7P9M0"/>
<evidence type="ECO:0000256" key="2">
    <source>
        <dbReference type="ARBA" id="ARBA00022898"/>
    </source>
</evidence>
<dbReference type="GO" id="GO:0009097">
    <property type="term" value="P:isoleucine biosynthetic process"/>
    <property type="evidence" value="ECO:0007669"/>
    <property type="project" value="TreeGrafter"/>
</dbReference>
<organism evidence="5 6">
    <name type="scientific">Candidatus Obscuribacter phosphatis</name>
    <dbReference type="NCBI Taxonomy" id="1906157"/>
    <lineage>
        <taxon>Bacteria</taxon>
        <taxon>Bacillati</taxon>
        <taxon>Candidatus Melainabacteria</taxon>
        <taxon>Candidatus Obscuribacterales</taxon>
        <taxon>Candidatus Obscuribacteraceae</taxon>
        <taxon>Candidatus Obscuribacter</taxon>
    </lineage>
</organism>
<dbReference type="Pfam" id="PF00291">
    <property type="entry name" value="PALP"/>
    <property type="match status" value="1"/>
</dbReference>
<sequence>MISKNCGSNDQTSLDIDEVERYCRKTTLIKPLQLCDFLSLDILLASETFQHTGSFKFRAAICAALNSQGKELLAASSGNFGQALAKAAQIVGKPCTIVMPEQASRIKMEAVKSFGANLVLVDTTKETRAQALSKIAAANPDIETISAYDDDRVIAGNSSLGKELAQLDFEKTIVPVGGGGLISGISLGLAKAGHKGTIYGAEPAMANDACLSLKCGALVANESEPPTLADGARTLSLGQRNFKIIRESVKSILEASEENIRKAVFLLFKYANLKVEPTGALPLAALIQNREHFQSNKPVLLVLSGGNVDPSVYCRILETEQAN</sequence>
<dbReference type="InterPro" id="IPR050147">
    <property type="entry name" value="Ser/Thr_Dehydratase"/>
</dbReference>
<evidence type="ECO:0000256" key="1">
    <source>
        <dbReference type="ARBA" id="ARBA00001933"/>
    </source>
</evidence>
<dbReference type="EMBL" id="JAFLCK010000034">
    <property type="protein sequence ID" value="MBN8662239.1"/>
    <property type="molecule type" value="Genomic_DNA"/>
</dbReference>
<keyword evidence="2" id="KW-0663">Pyridoxal phosphate</keyword>
<dbReference type="Proteomes" id="UP000664277">
    <property type="component" value="Unassembled WGS sequence"/>
</dbReference>
<dbReference type="GO" id="GO:0006565">
    <property type="term" value="P:L-serine catabolic process"/>
    <property type="evidence" value="ECO:0007669"/>
    <property type="project" value="TreeGrafter"/>
</dbReference>
<gene>
    <name evidence="5" type="ORF">J0M35_17855</name>
</gene>
<keyword evidence="3" id="KW-0456">Lyase</keyword>
<dbReference type="GO" id="GO:0004794">
    <property type="term" value="F:threonine deaminase activity"/>
    <property type="evidence" value="ECO:0007669"/>
    <property type="project" value="TreeGrafter"/>
</dbReference>
<dbReference type="InterPro" id="IPR000634">
    <property type="entry name" value="Ser/Thr_deHydtase_PyrdxlP-BS"/>
</dbReference>
<dbReference type="GO" id="GO:0006567">
    <property type="term" value="P:L-threonine catabolic process"/>
    <property type="evidence" value="ECO:0007669"/>
    <property type="project" value="TreeGrafter"/>
</dbReference>
<evidence type="ECO:0000313" key="5">
    <source>
        <dbReference type="EMBL" id="MBN8662239.1"/>
    </source>
</evidence>
<dbReference type="GO" id="GO:0030170">
    <property type="term" value="F:pyridoxal phosphate binding"/>
    <property type="evidence" value="ECO:0007669"/>
    <property type="project" value="InterPro"/>
</dbReference>
<evidence type="ECO:0000259" key="4">
    <source>
        <dbReference type="Pfam" id="PF00291"/>
    </source>
</evidence>
<protein>
    <submittedName>
        <fullName evidence="5">Pyridoxal-phosphate dependent enzyme</fullName>
    </submittedName>
</protein>
<dbReference type="SUPFAM" id="SSF53686">
    <property type="entry name" value="Tryptophan synthase beta subunit-like PLP-dependent enzymes"/>
    <property type="match status" value="1"/>
</dbReference>
<dbReference type="InterPro" id="IPR036052">
    <property type="entry name" value="TrpB-like_PALP_sf"/>
</dbReference>
<name>A0A8J7P9M0_9BACT</name>
<evidence type="ECO:0000313" key="6">
    <source>
        <dbReference type="Proteomes" id="UP000664277"/>
    </source>
</evidence>
<dbReference type="InterPro" id="IPR001926">
    <property type="entry name" value="TrpB-like_PALP"/>
</dbReference>
<dbReference type="Gene3D" id="3.40.50.1100">
    <property type="match status" value="2"/>
</dbReference>
<comment type="caution">
    <text evidence="5">The sequence shown here is derived from an EMBL/GenBank/DDBJ whole genome shotgun (WGS) entry which is preliminary data.</text>
</comment>
<reference evidence="5" key="1">
    <citation type="submission" date="2021-02" db="EMBL/GenBank/DDBJ databases">
        <title>Genome-Resolved Metagenomics of a Microbial Community Performing Photosynthetic Biological Nutrient Removal.</title>
        <authorList>
            <person name="Mcdaniel E.A."/>
        </authorList>
    </citation>
    <scope>NUCLEOTIDE SEQUENCE</scope>
    <source>
        <strain evidence="5">UWPOB_OBS1</strain>
    </source>
</reference>
<dbReference type="GO" id="GO:0003941">
    <property type="term" value="F:L-serine ammonia-lyase activity"/>
    <property type="evidence" value="ECO:0007669"/>
    <property type="project" value="TreeGrafter"/>
</dbReference>
<comment type="cofactor">
    <cofactor evidence="1">
        <name>pyridoxal 5'-phosphate</name>
        <dbReference type="ChEBI" id="CHEBI:597326"/>
    </cofactor>
</comment>
<dbReference type="PROSITE" id="PS00165">
    <property type="entry name" value="DEHYDRATASE_SER_THR"/>
    <property type="match status" value="1"/>
</dbReference>
<feature type="domain" description="Tryptophan synthase beta chain-like PALP" evidence="4">
    <location>
        <begin position="22"/>
        <end position="305"/>
    </location>
</feature>